<dbReference type="InterPro" id="IPR011547">
    <property type="entry name" value="SLC26A/SulP_dom"/>
</dbReference>
<protein>
    <recommendedName>
        <fullName evidence="6">STAS domain-containing protein</fullName>
    </recommendedName>
</protein>
<dbReference type="InterPro" id="IPR002645">
    <property type="entry name" value="STAS_dom"/>
</dbReference>
<feature type="transmembrane region" description="Helical" evidence="5">
    <location>
        <begin position="20"/>
        <end position="39"/>
    </location>
</feature>
<feature type="transmembrane region" description="Helical" evidence="5">
    <location>
        <begin position="72"/>
        <end position="88"/>
    </location>
</feature>
<evidence type="ECO:0000313" key="7">
    <source>
        <dbReference type="EMBL" id="PTB39416.1"/>
    </source>
</evidence>
<dbReference type="Gene3D" id="3.30.750.24">
    <property type="entry name" value="STAS domain"/>
    <property type="match status" value="1"/>
</dbReference>
<dbReference type="PANTHER" id="PTHR11814">
    <property type="entry name" value="SULFATE TRANSPORTER"/>
    <property type="match status" value="1"/>
</dbReference>
<dbReference type="Proteomes" id="UP000240493">
    <property type="component" value="Unassembled WGS sequence"/>
</dbReference>
<dbReference type="STRING" id="1042311.A0A2T3Z3M2"/>
<dbReference type="Pfam" id="PF01740">
    <property type="entry name" value="STAS"/>
    <property type="match status" value="1"/>
</dbReference>
<feature type="domain" description="STAS" evidence="6">
    <location>
        <begin position="499"/>
        <end position="643"/>
    </location>
</feature>
<dbReference type="Pfam" id="PF00916">
    <property type="entry name" value="Sulfate_transp"/>
    <property type="match status" value="1"/>
</dbReference>
<gene>
    <name evidence="7" type="ORF">M441DRAFT_28555</name>
</gene>
<feature type="transmembrane region" description="Helical" evidence="5">
    <location>
        <begin position="424"/>
        <end position="442"/>
    </location>
</feature>
<keyword evidence="3 5" id="KW-1133">Transmembrane helix</keyword>
<feature type="transmembrane region" description="Helical" evidence="5">
    <location>
        <begin position="208"/>
        <end position="229"/>
    </location>
</feature>
<evidence type="ECO:0000256" key="3">
    <source>
        <dbReference type="ARBA" id="ARBA00022989"/>
    </source>
</evidence>
<dbReference type="InterPro" id="IPR036513">
    <property type="entry name" value="STAS_dom_sf"/>
</dbReference>
<dbReference type="GO" id="GO:0016020">
    <property type="term" value="C:membrane"/>
    <property type="evidence" value="ECO:0007669"/>
    <property type="project" value="UniProtKB-SubCell"/>
</dbReference>
<keyword evidence="4 5" id="KW-0472">Membrane</keyword>
<dbReference type="AlphaFoldDB" id="A0A2T3Z3M2"/>
<comment type="subcellular location">
    <subcellularLocation>
        <location evidence="1">Membrane</location>
        <topology evidence="1">Multi-pass membrane protein</topology>
    </subcellularLocation>
</comment>
<feature type="transmembrane region" description="Helical" evidence="5">
    <location>
        <begin position="127"/>
        <end position="145"/>
    </location>
</feature>
<dbReference type="SUPFAM" id="SSF52091">
    <property type="entry name" value="SpoIIaa-like"/>
    <property type="match status" value="1"/>
</dbReference>
<feature type="transmembrane region" description="Helical" evidence="5">
    <location>
        <begin position="46"/>
        <end position="66"/>
    </location>
</feature>
<dbReference type="OrthoDB" id="288203at2759"/>
<evidence type="ECO:0000259" key="6">
    <source>
        <dbReference type="PROSITE" id="PS50801"/>
    </source>
</evidence>
<reference evidence="7 8" key="1">
    <citation type="submission" date="2016-07" db="EMBL/GenBank/DDBJ databases">
        <title>Multiple horizontal gene transfer events from other fungi enriched the ability of initially mycotrophic Trichoderma (Ascomycota) to feed on dead plant biomass.</title>
        <authorList>
            <consortium name="DOE Joint Genome Institute"/>
            <person name="Aerts A."/>
            <person name="Atanasova L."/>
            <person name="Chenthamara K."/>
            <person name="Zhang J."/>
            <person name="Grujic M."/>
            <person name="Henrissat B."/>
            <person name="Kuo A."/>
            <person name="Salamov A."/>
            <person name="Lipzen A."/>
            <person name="Labutti K."/>
            <person name="Barry K."/>
            <person name="Miao Y."/>
            <person name="Rahimi M.J."/>
            <person name="Shen Q."/>
            <person name="Grigoriev I.V."/>
            <person name="Kubicek C.P."/>
            <person name="Druzhinina I.S."/>
        </authorList>
    </citation>
    <scope>NUCLEOTIDE SEQUENCE [LARGE SCALE GENOMIC DNA]</scope>
    <source>
        <strain evidence="7 8">CBS 433.97</strain>
    </source>
</reference>
<evidence type="ECO:0000313" key="8">
    <source>
        <dbReference type="Proteomes" id="UP000240493"/>
    </source>
</evidence>
<feature type="transmembrane region" description="Helical" evidence="5">
    <location>
        <begin position="370"/>
        <end position="388"/>
    </location>
</feature>
<feature type="transmembrane region" description="Helical" evidence="5">
    <location>
        <begin position="95"/>
        <end position="115"/>
    </location>
</feature>
<dbReference type="InterPro" id="IPR001902">
    <property type="entry name" value="SLC26A/SulP_fam"/>
</dbReference>
<dbReference type="EMBL" id="KZ679264">
    <property type="protein sequence ID" value="PTB39416.1"/>
    <property type="molecule type" value="Genomic_DNA"/>
</dbReference>
<organism evidence="7 8">
    <name type="scientific">Trichoderma asperellum (strain ATCC 204424 / CBS 433.97 / NBRC 101777)</name>
    <dbReference type="NCBI Taxonomy" id="1042311"/>
    <lineage>
        <taxon>Eukaryota</taxon>
        <taxon>Fungi</taxon>
        <taxon>Dikarya</taxon>
        <taxon>Ascomycota</taxon>
        <taxon>Pezizomycotina</taxon>
        <taxon>Sordariomycetes</taxon>
        <taxon>Hypocreomycetidae</taxon>
        <taxon>Hypocreales</taxon>
        <taxon>Hypocreaceae</taxon>
        <taxon>Trichoderma</taxon>
    </lineage>
</organism>
<feature type="transmembrane region" description="Helical" evidence="5">
    <location>
        <begin position="293"/>
        <end position="312"/>
    </location>
</feature>
<dbReference type="GO" id="GO:0055085">
    <property type="term" value="P:transmembrane transport"/>
    <property type="evidence" value="ECO:0007669"/>
    <property type="project" value="InterPro"/>
</dbReference>
<feature type="transmembrane region" description="Helical" evidence="5">
    <location>
        <begin position="157"/>
        <end position="179"/>
    </location>
</feature>
<evidence type="ECO:0000256" key="5">
    <source>
        <dbReference type="SAM" id="Phobius"/>
    </source>
</evidence>
<evidence type="ECO:0000256" key="1">
    <source>
        <dbReference type="ARBA" id="ARBA00004141"/>
    </source>
</evidence>
<proteinExistence type="predicted"/>
<dbReference type="PROSITE" id="PS50801">
    <property type="entry name" value="STAS"/>
    <property type="match status" value="1"/>
</dbReference>
<keyword evidence="8" id="KW-1185">Reference proteome</keyword>
<accession>A0A2T3Z3M2</accession>
<evidence type="ECO:0000256" key="4">
    <source>
        <dbReference type="ARBA" id="ARBA00023136"/>
    </source>
</evidence>
<sequence>MSSSPVMEWLQEHIPHPKSIMRYVLTLLPLPLWLITYRLPWLLRDAIAGLAVGLVMIPQSIVYAQFANVTTAHGLYTSFAGLLLYFFLGTSKNIAVSATAIGSLLMGHSTHVVLSKLGVGMYSTEEVAHGITIFAGCICFVVGALKLSRLVGLVPPVAVNAFTTATCIKVMMTQLPVLFGLRGVSTRGPPYVTIIGTFRYISHMRIDAAFGISTIVVLVAFGRLCAIMAKRQTTKKQFWDCFASFRLPITVGLSTIISYIINHSHDPSTSPFSLVGYIEPGLQRVQIPRWPEVGLITALLPKIPAIIIIMLVGQTALVKRSPVSNGYQVDPSKEIIALGAANMLTPFAGGYLCTSSFGASTILSKAGSRSPLACAFAALTIYLALTYAVRALSYIPNASLAGIIVHSMYHGITGAKTLRRYWQAMPFELLIWILSVVIGLMYSLEWSIYLATILMSLLVFMRLSKTSRQASNAIGERCSERMYTEIAFSPDGQIRTPYPGVFVFYLKDSLFYFNESDYFGNLLRHIQSNVQCPVKLGIRKTRAQQWLESILNIPENPDPESLPRIRSIILDFQRVGFVDSAAIEGLIKLRERVNQYTEPDKAEWYFANVHDRWTRWALKSVKFGNETYHRDLLDAVDVATKNAREKDLELVV</sequence>
<name>A0A2T3Z3M2_TRIA4</name>
<evidence type="ECO:0000256" key="2">
    <source>
        <dbReference type="ARBA" id="ARBA00022692"/>
    </source>
</evidence>
<keyword evidence="2 5" id="KW-0812">Transmembrane</keyword>